<dbReference type="SUPFAM" id="SSF52518">
    <property type="entry name" value="Thiamin diphosphate-binding fold (THDP-binding)"/>
    <property type="match status" value="2"/>
</dbReference>
<dbReference type="GO" id="GO:0005737">
    <property type="term" value="C:cytoplasm"/>
    <property type="evidence" value="ECO:0007669"/>
    <property type="project" value="UniProtKB-ARBA"/>
</dbReference>
<comment type="cofactor">
    <cofactor evidence="3">
        <name>thiamine diphosphate</name>
        <dbReference type="ChEBI" id="CHEBI:58937"/>
    </cofactor>
</comment>
<evidence type="ECO:0000256" key="6">
    <source>
        <dbReference type="SAM" id="MobiDB-lite"/>
    </source>
</evidence>
<organism evidence="8 9">
    <name type="scientific">Candidatus Sulfotelmatobacter kueseliae</name>
    <dbReference type="NCBI Taxonomy" id="2042962"/>
    <lineage>
        <taxon>Bacteria</taxon>
        <taxon>Pseudomonadati</taxon>
        <taxon>Acidobacteriota</taxon>
        <taxon>Terriglobia</taxon>
        <taxon>Terriglobales</taxon>
        <taxon>Candidatus Korobacteraceae</taxon>
        <taxon>Candidatus Sulfotelmatobacter</taxon>
    </lineage>
</organism>
<sequence>MALIDSSSGNVLRDYSIEELKDAASLMRGYDLLALYAAGSGHAGGTLSIMDITAALYLKVANHDPRNPNWAGRDRIIWSTGHKAPSLYLGLAFAGFCKLDDVVTLRKLSSPYQGHPHWLKLPGVEVSTGSLGQGLSISVGMALAARLNEQKHKIFCIMGDGEQQEGQVWEAAMEAGHFQLDNIIGIVDCNRLQIDGWVKDVMGVEPLAAKYASFGWDTIRIDGHNMNEVVGALEQAKATTGKPVVILADTVKGKGVSFMQDQAGWHGKTPNYEELTKGLAELGVSQRIPVERLLETAKHYQAEVERKLDAKMPKFTRDYWWNAGDAMKVKMEPTRKGFGQSLAENGGDERVVCLGLDISGSITISDFYAGKPERKKRWISMGIAEQSATSAAAGLAREGKLPVLGTYATFAAARNLDQIRTSVCYGNFNVMIAGAHGGVSVGPDGATHQALEDLFAMEGLPNMSVVVPCDVVETRKATNYLLLEHKGPKYIRFAREATPIVSHEKTPFVFGRANVIRLRREGPNFLEAFETGLAAAYKNEHEDLSIVACGPMVPEAMRAAYILKKEFGYETRVLNLHTLKPIDTEALIRAAKETGVVITAEEHQIGALAWRVSGVLTESPQLYGMPVITGAIGVKDRFGDSGAPWELIKEFEVSAEHIAEKAVELMHVKRSAGHSENEKRESTLTGHGVR</sequence>
<dbReference type="CDD" id="cd02012">
    <property type="entry name" value="TPP_TK"/>
    <property type="match status" value="1"/>
</dbReference>
<dbReference type="InterPro" id="IPR051157">
    <property type="entry name" value="PDH/Transketolase"/>
</dbReference>
<evidence type="ECO:0000256" key="2">
    <source>
        <dbReference type="ARBA" id="ARBA00001946"/>
    </source>
</evidence>
<dbReference type="Gene3D" id="3.40.50.970">
    <property type="match status" value="2"/>
</dbReference>
<dbReference type="FunFam" id="3.40.50.970:FF:000129">
    <property type="entry name" value="Transketolase"/>
    <property type="match status" value="1"/>
</dbReference>
<dbReference type="Gene3D" id="3.40.50.920">
    <property type="match status" value="1"/>
</dbReference>
<evidence type="ECO:0000313" key="9">
    <source>
        <dbReference type="Proteomes" id="UP000238701"/>
    </source>
</evidence>
<evidence type="ECO:0000256" key="5">
    <source>
        <dbReference type="ARBA" id="ARBA00023052"/>
    </source>
</evidence>
<dbReference type="SMART" id="SM00861">
    <property type="entry name" value="Transket_pyr"/>
    <property type="match status" value="1"/>
</dbReference>
<dbReference type="InterPro" id="IPR009014">
    <property type="entry name" value="Transketo_C/PFOR_II"/>
</dbReference>
<dbReference type="SUPFAM" id="SSF52922">
    <property type="entry name" value="TK C-terminal domain-like"/>
    <property type="match status" value="1"/>
</dbReference>
<keyword evidence="5" id="KW-0786">Thiamine pyrophosphate</keyword>
<dbReference type="PANTHER" id="PTHR43825">
    <property type="entry name" value="PYRUVATE DEHYDROGENASE E1 COMPONENT"/>
    <property type="match status" value="1"/>
</dbReference>
<accession>A0A2U3L4T2</accession>
<evidence type="ECO:0000259" key="7">
    <source>
        <dbReference type="SMART" id="SM00861"/>
    </source>
</evidence>
<dbReference type="Pfam" id="PF00456">
    <property type="entry name" value="Transketolase_N"/>
    <property type="match status" value="1"/>
</dbReference>
<dbReference type="PANTHER" id="PTHR43825:SF1">
    <property type="entry name" value="TRANSKETOLASE-LIKE PYRIMIDINE-BINDING DOMAIN-CONTAINING PROTEIN"/>
    <property type="match status" value="1"/>
</dbReference>
<dbReference type="OrthoDB" id="8732661at2"/>
<dbReference type="InterPro" id="IPR033248">
    <property type="entry name" value="Transketolase_C"/>
</dbReference>
<protein>
    <submittedName>
        <fullName evidence="8">Transketolase</fullName>
        <ecNumber evidence="8">2.2.1.1</ecNumber>
    </submittedName>
</protein>
<proteinExistence type="inferred from homology"/>
<gene>
    <name evidence="8" type="primary">tkt_2</name>
    <name evidence="8" type="ORF">SBA1_690023</name>
</gene>
<dbReference type="CDD" id="cd07033">
    <property type="entry name" value="TPP_PYR_DXS_TK_like"/>
    <property type="match status" value="1"/>
</dbReference>
<feature type="domain" description="Transketolase-like pyrimidine-binding" evidence="7">
    <location>
        <begin position="332"/>
        <end position="500"/>
    </location>
</feature>
<dbReference type="InterPro" id="IPR005474">
    <property type="entry name" value="Transketolase_N"/>
</dbReference>
<dbReference type="AlphaFoldDB" id="A0A2U3L4T2"/>
<evidence type="ECO:0000256" key="4">
    <source>
        <dbReference type="ARBA" id="ARBA00007131"/>
    </source>
</evidence>
<reference evidence="9" key="1">
    <citation type="submission" date="2018-02" db="EMBL/GenBank/DDBJ databases">
        <authorList>
            <person name="Hausmann B."/>
        </authorList>
    </citation>
    <scope>NUCLEOTIDE SEQUENCE [LARGE SCALE GENOMIC DNA]</scope>
    <source>
        <strain evidence="9">Peat soil MAG SbA1</strain>
    </source>
</reference>
<feature type="region of interest" description="Disordered" evidence="6">
    <location>
        <begin position="670"/>
        <end position="690"/>
    </location>
</feature>
<dbReference type="EMBL" id="OMOD01000165">
    <property type="protein sequence ID" value="SPF46926.1"/>
    <property type="molecule type" value="Genomic_DNA"/>
</dbReference>
<dbReference type="Pfam" id="PF02780">
    <property type="entry name" value="Transketolase_C"/>
    <property type="match status" value="1"/>
</dbReference>
<dbReference type="EC" id="2.2.1.1" evidence="8"/>
<evidence type="ECO:0000256" key="3">
    <source>
        <dbReference type="ARBA" id="ARBA00001964"/>
    </source>
</evidence>
<comment type="cofactor">
    <cofactor evidence="2">
        <name>Mg(2+)</name>
        <dbReference type="ChEBI" id="CHEBI:18420"/>
    </cofactor>
</comment>
<dbReference type="InterPro" id="IPR005475">
    <property type="entry name" value="Transketolase-like_Pyr-bd"/>
</dbReference>
<dbReference type="Pfam" id="PF02779">
    <property type="entry name" value="Transket_pyr"/>
    <property type="match status" value="1"/>
</dbReference>
<evidence type="ECO:0000313" key="8">
    <source>
        <dbReference type="EMBL" id="SPF46926.1"/>
    </source>
</evidence>
<dbReference type="GO" id="GO:0004802">
    <property type="term" value="F:transketolase activity"/>
    <property type="evidence" value="ECO:0007669"/>
    <property type="project" value="UniProtKB-EC"/>
</dbReference>
<evidence type="ECO:0000256" key="1">
    <source>
        <dbReference type="ARBA" id="ARBA00001936"/>
    </source>
</evidence>
<comment type="cofactor">
    <cofactor evidence="1">
        <name>Mn(2+)</name>
        <dbReference type="ChEBI" id="CHEBI:29035"/>
    </cofactor>
</comment>
<feature type="compositionally biased region" description="Basic and acidic residues" evidence="6">
    <location>
        <begin position="670"/>
        <end position="682"/>
    </location>
</feature>
<dbReference type="InterPro" id="IPR029061">
    <property type="entry name" value="THDP-binding"/>
</dbReference>
<dbReference type="Proteomes" id="UP000238701">
    <property type="component" value="Unassembled WGS sequence"/>
</dbReference>
<name>A0A2U3L4T2_9BACT</name>
<dbReference type="NCBIfam" id="NF004559">
    <property type="entry name" value="PRK05899.2-5"/>
    <property type="match status" value="1"/>
</dbReference>
<keyword evidence="8" id="KW-0808">Transferase</keyword>
<comment type="similarity">
    <text evidence="4">Belongs to the transketolase family.</text>
</comment>